<proteinExistence type="predicted"/>
<dbReference type="AlphaFoldDB" id="A0A146FPS7"/>
<keyword evidence="2" id="KW-0670">Pyruvate</keyword>
<comment type="caution">
    <text evidence="2">The sequence shown here is derived from an EMBL/GenBank/DDBJ whole genome shotgun (WGS) entry which is preliminary data.</text>
</comment>
<name>A0A146FPS7_ASPKA</name>
<sequence>MSNFHWILLVICGRVDLPEAGPSKKYNLPYYLSLSYALMRLPWVNDTILEGFMSGIVMEGGFDASASEAFFLMLKHFASRLETVSLSPLFQSIRACFCYPGTGGHPSRKLHKDNME</sequence>
<dbReference type="EMBL" id="BCWF01000023">
    <property type="protein sequence ID" value="GAT27736.1"/>
    <property type="molecule type" value="Genomic_DNA"/>
</dbReference>
<protein>
    <submittedName>
        <fullName evidence="2">Pyruvate carboxylase</fullName>
    </submittedName>
</protein>
<gene>
    <name evidence="2" type="ORF">RIB2604_02300920</name>
</gene>
<feature type="chain" id="PRO_5007524067" evidence="1">
    <location>
        <begin position="21"/>
        <end position="116"/>
    </location>
</feature>
<evidence type="ECO:0000313" key="2">
    <source>
        <dbReference type="EMBL" id="GAT27736.1"/>
    </source>
</evidence>
<reference evidence="2 3" key="1">
    <citation type="journal article" date="2016" name="DNA Res.">
        <title>Genome sequence of Aspergillus luchuensis NBRC 4314.</title>
        <authorList>
            <person name="Yamada O."/>
            <person name="Machida M."/>
            <person name="Hosoyama A."/>
            <person name="Goto M."/>
            <person name="Takahashi T."/>
            <person name="Futagami T."/>
            <person name="Yamagata Y."/>
            <person name="Takeuchi M."/>
            <person name="Kobayashi T."/>
            <person name="Koike H."/>
            <person name="Abe K."/>
            <person name="Asai K."/>
            <person name="Arita M."/>
            <person name="Fujita N."/>
            <person name="Fukuda K."/>
            <person name="Higa K."/>
            <person name="Horikawa H."/>
            <person name="Ishikawa T."/>
            <person name="Jinno K."/>
            <person name="Kato Y."/>
            <person name="Kirimura K."/>
            <person name="Mizutani O."/>
            <person name="Nakasone K."/>
            <person name="Sano M."/>
            <person name="Shiraishi Y."/>
            <person name="Tsukahara M."/>
            <person name="Gomi K."/>
        </authorList>
    </citation>
    <scope>NUCLEOTIDE SEQUENCE [LARGE SCALE GENOMIC DNA]</scope>
    <source>
        <strain evidence="2 3">RIB 2604</strain>
    </source>
</reference>
<evidence type="ECO:0000256" key="1">
    <source>
        <dbReference type="SAM" id="SignalP"/>
    </source>
</evidence>
<keyword evidence="1" id="KW-0732">Signal</keyword>
<dbReference type="Proteomes" id="UP000075230">
    <property type="component" value="Unassembled WGS sequence"/>
</dbReference>
<reference evidence="3" key="2">
    <citation type="submission" date="2016-02" db="EMBL/GenBank/DDBJ databases">
        <title>Genome sequencing of Aspergillus luchuensis NBRC 4314.</title>
        <authorList>
            <person name="Yamada O."/>
        </authorList>
    </citation>
    <scope>NUCLEOTIDE SEQUENCE [LARGE SCALE GENOMIC DNA]</scope>
    <source>
        <strain evidence="3">RIB 2604</strain>
    </source>
</reference>
<organism evidence="2 3">
    <name type="scientific">Aspergillus kawachii</name>
    <name type="common">White koji mold</name>
    <name type="synonym">Aspergillus awamori var. kawachi</name>
    <dbReference type="NCBI Taxonomy" id="1069201"/>
    <lineage>
        <taxon>Eukaryota</taxon>
        <taxon>Fungi</taxon>
        <taxon>Dikarya</taxon>
        <taxon>Ascomycota</taxon>
        <taxon>Pezizomycotina</taxon>
        <taxon>Eurotiomycetes</taxon>
        <taxon>Eurotiomycetidae</taxon>
        <taxon>Eurotiales</taxon>
        <taxon>Aspergillaceae</taxon>
        <taxon>Aspergillus</taxon>
        <taxon>Aspergillus subgen. Circumdati</taxon>
    </lineage>
</organism>
<accession>A0A146FPS7</accession>
<evidence type="ECO:0000313" key="3">
    <source>
        <dbReference type="Proteomes" id="UP000075230"/>
    </source>
</evidence>
<feature type="signal peptide" evidence="1">
    <location>
        <begin position="1"/>
        <end position="20"/>
    </location>
</feature>